<evidence type="ECO:0000256" key="1">
    <source>
        <dbReference type="SAM" id="MobiDB-lite"/>
    </source>
</evidence>
<organism evidence="2 3">
    <name type="scientific">Holothuria leucospilota</name>
    <name type="common">Black long sea cucumber</name>
    <name type="synonym">Mertensiothuria leucospilota</name>
    <dbReference type="NCBI Taxonomy" id="206669"/>
    <lineage>
        <taxon>Eukaryota</taxon>
        <taxon>Metazoa</taxon>
        <taxon>Echinodermata</taxon>
        <taxon>Eleutherozoa</taxon>
        <taxon>Echinozoa</taxon>
        <taxon>Holothuroidea</taxon>
        <taxon>Aspidochirotacea</taxon>
        <taxon>Aspidochirotida</taxon>
        <taxon>Holothuriidae</taxon>
        <taxon>Holothuria</taxon>
    </lineage>
</organism>
<evidence type="ECO:0000313" key="3">
    <source>
        <dbReference type="Proteomes" id="UP001152320"/>
    </source>
</evidence>
<dbReference type="PANTHER" id="PTHR47642:SF5">
    <property type="entry name" value="ATP-DEPENDENT DNA HELICASE"/>
    <property type="match status" value="1"/>
</dbReference>
<accession>A0A9Q1HM24</accession>
<gene>
    <name evidence="2" type="ORF">HOLleu_03944</name>
</gene>
<dbReference type="OrthoDB" id="10063152at2759"/>
<name>A0A9Q1HM24_HOLLE</name>
<feature type="compositionally biased region" description="Polar residues" evidence="1">
    <location>
        <begin position="417"/>
        <end position="427"/>
    </location>
</feature>
<dbReference type="PANTHER" id="PTHR47642">
    <property type="entry name" value="ATP-DEPENDENT DNA HELICASE"/>
    <property type="match status" value="1"/>
</dbReference>
<feature type="region of interest" description="Disordered" evidence="1">
    <location>
        <begin position="417"/>
        <end position="448"/>
    </location>
</feature>
<dbReference type="InterPro" id="IPR027417">
    <property type="entry name" value="P-loop_NTPase"/>
</dbReference>
<feature type="compositionally biased region" description="Basic and acidic residues" evidence="1">
    <location>
        <begin position="428"/>
        <end position="448"/>
    </location>
</feature>
<sequence length="553" mass="63436">MLAWIKDAPQYETDTNEEVVSFIDKYITCNKPSTTMNHSVKLQRHSHAKTCRKKRQSVCRFGFPLPPVPRTVILTPVSDSDQGNENKSLPILYERIKEYLDGLKLAEEVTTTFEEMLQILDLTEDQYMKVIRWSLTTDKLFLKRSPSEIRVNAYNKLLLETWKANMNIQYVLDAYACAMYIVCYISKGQRGMSNLTQRATKEARDGNLDIKQRVRHIGNKFLNNIEISAQEALYLVLQMSLRKATRQFVFINTSPPEDRTVLLKPLKVIQELPDESTDVECMGLIKAKGSETQDADEIENEEDPIIYQTDETNQPSIDDKQELEICYTVGGLTFKKRNKAKIIRYIRFNKGNDPEKYYREQLMLFVPWRSETDILRSFGSYQERYHTLEMTVKEKEVEYNYNSDIIDSIIESLENANEDLSSAPSSEHANERDRLEKENTREDDHQEKYDIGQDLGIAVNSVNTEELLKPRGAGAGKSQVLKALYNALLRYYSTAPGKDPDDTYIILMAPTGKAAYGIEGTTIHCALQIPANQGLSHYKALTSDKLNSLQAKY</sequence>
<dbReference type="InterPro" id="IPR051055">
    <property type="entry name" value="PIF1_helicase"/>
</dbReference>
<comment type="caution">
    <text evidence="2">The sequence shown here is derived from an EMBL/GenBank/DDBJ whole genome shotgun (WGS) entry which is preliminary data.</text>
</comment>
<dbReference type="Gene3D" id="3.40.50.300">
    <property type="entry name" value="P-loop containing nucleotide triphosphate hydrolases"/>
    <property type="match status" value="1"/>
</dbReference>
<protein>
    <recommendedName>
        <fullName evidence="4">DNA helicase</fullName>
    </recommendedName>
</protein>
<dbReference type="AlphaFoldDB" id="A0A9Q1HM24"/>
<keyword evidence="3" id="KW-1185">Reference proteome</keyword>
<evidence type="ECO:0008006" key="4">
    <source>
        <dbReference type="Google" id="ProtNLM"/>
    </source>
</evidence>
<dbReference type="EMBL" id="JAIZAY010000001">
    <property type="protein sequence ID" value="KAJ8050656.1"/>
    <property type="molecule type" value="Genomic_DNA"/>
</dbReference>
<reference evidence="2" key="1">
    <citation type="submission" date="2021-10" db="EMBL/GenBank/DDBJ databases">
        <title>Tropical sea cucumber genome reveals ecological adaptation and Cuvierian tubules defense mechanism.</title>
        <authorList>
            <person name="Chen T."/>
        </authorList>
    </citation>
    <scope>NUCLEOTIDE SEQUENCE</scope>
    <source>
        <strain evidence="2">Nanhai2018</strain>
        <tissue evidence="2">Muscle</tissue>
    </source>
</reference>
<evidence type="ECO:0000313" key="2">
    <source>
        <dbReference type="EMBL" id="KAJ8050656.1"/>
    </source>
</evidence>
<dbReference type="Proteomes" id="UP001152320">
    <property type="component" value="Chromosome 1"/>
</dbReference>
<proteinExistence type="predicted"/>